<dbReference type="EMBL" id="SDOX01000006">
    <property type="protein sequence ID" value="TFJ87132.1"/>
    <property type="molecule type" value="Genomic_DNA"/>
</dbReference>
<evidence type="ECO:0000256" key="1">
    <source>
        <dbReference type="ARBA" id="ARBA00022801"/>
    </source>
</evidence>
<reference evidence="3 4" key="1">
    <citation type="submission" date="2019-01" db="EMBL/GenBank/DDBJ databases">
        <title>Nuclear Genome Assembly of the Microalgal Biofuel strain Nannochloropsis salina CCMP1776.</title>
        <authorList>
            <person name="Hovde B."/>
        </authorList>
    </citation>
    <scope>NUCLEOTIDE SEQUENCE [LARGE SCALE GENOMIC DNA]</scope>
    <source>
        <strain evidence="3 4">CCMP1776</strain>
    </source>
</reference>
<keyword evidence="1" id="KW-0378">Hydrolase</keyword>
<dbReference type="InterPro" id="IPR001110">
    <property type="entry name" value="UPF0012_CS"/>
</dbReference>
<keyword evidence="4" id="KW-1185">Reference proteome</keyword>
<dbReference type="Proteomes" id="UP000355283">
    <property type="component" value="Unassembled WGS sequence"/>
</dbReference>
<dbReference type="GO" id="GO:0016811">
    <property type="term" value="F:hydrolase activity, acting on carbon-nitrogen (but not peptide) bonds, in linear amides"/>
    <property type="evidence" value="ECO:0007669"/>
    <property type="project" value="InterPro"/>
</dbReference>
<dbReference type="PANTHER" id="PTHR23088:SF27">
    <property type="entry name" value="DEAMINATED GLUTATHIONE AMIDASE"/>
    <property type="match status" value="1"/>
</dbReference>
<protein>
    <recommendedName>
        <fullName evidence="2">CN hydrolase domain-containing protein</fullName>
    </recommendedName>
</protein>
<evidence type="ECO:0000313" key="4">
    <source>
        <dbReference type="Proteomes" id="UP000355283"/>
    </source>
</evidence>
<dbReference type="InterPro" id="IPR003010">
    <property type="entry name" value="C-N_Hydrolase"/>
</dbReference>
<proteinExistence type="predicted"/>
<feature type="domain" description="CN hydrolase" evidence="2">
    <location>
        <begin position="22"/>
        <end position="274"/>
    </location>
</feature>
<dbReference type="Pfam" id="PF00795">
    <property type="entry name" value="CN_hydrolase"/>
    <property type="match status" value="1"/>
</dbReference>
<dbReference type="PROSITE" id="PS50263">
    <property type="entry name" value="CN_HYDROLASE"/>
    <property type="match status" value="1"/>
</dbReference>
<dbReference type="CDD" id="cd07572">
    <property type="entry name" value="nit"/>
    <property type="match status" value="1"/>
</dbReference>
<dbReference type="AlphaFoldDB" id="A0A4D9D6E8"/>
<dbReference type="PROSITE" id="PS01227">
    <property type="entry name" value="UPF0012"/>
    <property type="match status" value="1"/>
</dbReference>
<name>A0A4D9D6E8_9STRA</name>
<dbReference type="SUPFAM" id="SSF56317">
    <property type="entry name" value="Carbon-nitrogen hydrolase"/>
    <property type="match status" value="1"/>
</dbReference>
<accession>A0A4D9D6E8</accession>
<evidence type="ECO:0000259" key="2">
    <source>
        <dbReference type="PROSITE" id="PS50263"/>
    </source>
</evidence>
<dbReference type="Gene3D" id="3.60.110.10">
    <property type="entry name" value="Carbon-nitrogen hydrolase"/>
    <property type="match status" value="1"/>
</dbReference>
<gene>
    <name evidence="3" type="ORF">NSK_001466</name>
</gene>
<evidence type="ECO:0000313" key="3">
    <source>
        <dbReference type="EMBL" id="TFJ87132.1"/>
    </source>
</evidence>
<dbReference type="PANTHER" id="PTHR23088">
    <property type="entry name" value="NITRILASE-RELATED"/>
    <property type="match status" value="1"/>
</dbReference>
<dbReference type="InterPro" id="IPR045254">
    <property type="entry name" value="Nit1/2_C-N_Hydrolase"/>
</dbReference>
<dbReference type="OrthoDB" id="10250282at2759"/>
<organism evidence="3 4">
    <name type="scientific">Nannochloropsis salina CCMP1776</name>
    <dbReference type="NCBI Taxonomy" id="1027361"/>
    <lineage>
        <taxon>Eukaryota</taxon>
        <taxon>Sar</taxon>
        <taxon>Stramenopiles</taxon>
        <taxon>Ochrophyta</taxon>
        <taxon>Eustigmatophyceae</taxon>
        <taxon>Eustigmatales</taxon>
        <taxon>Monodopsidaceae</taxon>
        <taxon>Microchloropsis</taxon>
        <taxon>Microchloropsis salina</taxon>
    </lineage>
</organism>
<comment type="caution">
    <text evidence="3">The sequence shown here is derived from an EMBL/GenBank/DDBJ whole genome shotgun (WGS) entry which is preliminary data.</text>
</comment>
<dbReference type="InterPro" id="IPR036526">
    <property type="entry name" value="C-N_Hydrolase_sf"/>
</dbReference>
<sequence>MRRVAAALAAPTSTSKRMSSTPLVAVAQLTATDDRKENLRVCRDLAFQAKAAGAGLLCLPECFSFLGRSWRETVAVGQALEGSVISEMRALAKELKLWLSLGGFPEAVSAERGDAKVYNTHVILDDDGGIQARYRKIHLFDVDVPNGPVLQESRYTLPGDRVVVVDSPVGRLGLSTCYDLRFPEMYEALLRQGAEILLVPSAFTVPTGKAHWEVLLRARAIETQCYVVAAAQVGQHNEKRASYGHSMVVDPWGRVLSDAGGETSPILSVAEIDLTMLHEIRAKMPIKSHRRRDLFYGRSYGGESRSDKWQEPDK</sequence>